<keyword evidence="4" id="KW-0812">Transmembrane</keyword>
<feature type="transmembrane region" description="Helical" evidence="4">
    <location>
        <begin position="255"/>
        <end position="275"/>
    </location>
</feature>
<keyword evidence="4" id="KW-0472">Membrane</keyword>
<evidence type="ECO:0000256" key="4">
    <source>
        <dbReference type="SAM" id="Phobius"/>
    </source>
</evidence>
<dbReference type="GO" id="GO:0016020">
    <property type="term" value="C:membrane"/>
    <property type="evidence" value="ECO:0007669"/>
    <property type="project" value="UniProtKB-SubCell"/>
</dbReference>
<organism evidence="6 7">
    <name type="scientific">Colletotrichum musicola</name>
    <dbReference type="NCBI Taxonomy" id="2175873"/>
    <lineage>
        <taxon>Eukaryota</taxon>
        <taxon>Fungi</taxon>
        <taxon>Dikarya</taxon>
        <taxon>Ascomycota</taxon>
        <taxon>Pezizomycotina</taxon>
        <taxon>Sordariomycetes</taxon>
        <taxon>Hypocreomycetidae</taxon>
        <taxon>Glomerellales</taxon>
        <taxon>Glomerellaceae</taxon>
        <taxon>Colletotrichum</taxon>
        <taxon>Colletotrichum orchidearum species complex</taxon>
    </lineage>
</organism>
<dbReference type="AlphaFoldDB" id="A0A8H6JAB4"/>
<dbReference type="InterPro" id="IPR020846">
    <property type="entry name" value="MFS_dom"/>
</dbReference>
<proteinExistence type="inferred from homology"/>
<feature type="transmembrane region" description="Helical" evidence="4">
    <location>
        <begin position="383"/>
        <end position="406"/>
    </location>
</feature>
<feature type="transmembrane region" description="Helical" evidence="4">
    <location>
        <begin position="206"/>
        <end position="226"/>
    </location>
</feature>
<gene>
    <name evidence="6" type="ORF">CMUS01_13679</name>
</gene>
<protein>
    <recommendedName>
        <fullName evidence="5">Major facilitator superfamily (MFS) profile domain-containing protein</fullName>
    </recommendedName>
</protein>
<feature type="transmembrane region" description="Helical" evidence="4">
    <location>
        <begin position="347"/>
        <end position="371"/>
    </location>
</feature>
<name>A0A8H6JAB4_9PEZI</name>
<evidence type="ECO:0000313" key="7">
    <source>
        <dbReference type="Proteomes" id="UP000639643"/>
    </source>
</evidence>
<feature type="transmembrane region" description="Helical" evidence="4">
    <location>
        <begin position="48"/>
        <end position="67"/>
    </location>
</feature>
<dbReference type="PROSITE" id="PS50850">
    <property type="entry name" value="MFS"/>
    <property type="match status" value="1"/>
</dbReference>
<reference evidence="6" key="1">
    <citation type="journal article" date="2020" name="Phytopathology">
        <title>Genome Sequence Resources of Colletotrichum truncatum, C. plurivorum, C. musicola, and C. sojae: Four Species Pathogenic to Soybean (Glycine max).</title>
        <authorList>
            <person name="Rogerio F."/>
            <person name="Boufleur T.R."/>
            <person name="Ciampi-Guillardi M."/>
            <person name="Sukno S.A."/>
            <person name="Thon M.R."/>
            <person name="Massola Junior N.S."/>
            <person name="Baroncelli R."/>
        </authorList>
    </citation>
    <scope>NUCLEOTIDE SEQUENCE</scope>
    <source>
        <strain evidence="6">LFN0074</strain>
    </source>
</reference>
<evidence type="ECO:0000259" key="5">
    <source>
        <dbReference type="PROSITE" id="PS50850"/>
    </source>
</evidence>
<dbReference type="EMBL" id="WIGM01000889">
    <property type="protein sequence ID" value="KAF6809474.1"/>
    <property type="molecule type" value="Genomic_DNA"/>
</dbReference>
<feature type="region of interest" description="Disordered" evidence="3">
    <location>
        <begin position="1"/>
        <end position="23"/>
    </location>
</feature>
<feature type="transmembrane region" description="Helical" evidence="4">
    <location>
        <begin position="87"/>
        <end position="110"/>
    </location>
</feature>
<dbReference type="Pfam" id="PF07690">
    <property type="entry name" value="MFS_1"/>
    <property type="match status" value="1"/>
</dbReference>
<dbReference type="GO" id="GO:0022857">
    <property type="term" value="F:transmembrane transporter activity"/>
    <property type="evidence" value="ECO:0007669"/>
    <property type="project" value="InterPro"/>
</dbReference>
<evidence type="ECO:0000256" key="1">
    <source>
        <dbReference type="ARBA" id="ARBA00004141"/>
    </source>
</evidence>
<dbReference type="InterPro" id="IPR050327">
    <property type="entry name" value="Proton-linked_MCT"/>
</dbReference>
<feature type="transmembrane region" description="Helical" evidence="4">
    <location>
        <begin position="321"/>
        <end position="341"/>
    </location>
</feature>
<feature type="transmembrane region" description="Helical" evidence="4">
    <location>
        <begin position="412"/>
        <end position="433"/>
    </location>
</feature>
<keyword evidence="4" id="KW-1133">Transmembrane helix</keyword>
<comment type="caution">
    <text evidence="6">The sequence shown here is derived from an EMBL/GenBank/DDBJ whole genome shotgun (WGS) entry which is preliminary data.</text>
</comment>
<evidence type="ECO:0000256" key="2">
    <source>
        <dbReference type="ARBA" id="ARBA00006727"/>
    </source>
</evidence>
<evidence type="ECO:0000313" key="6">
    <source>
        <dbReference type="EMBL" id="KAF6809474.1"/>
    </source>
</evidence>
<feature type="transmembrane region" description="Helical" evidence="4">
    <location>
        <begin position="143"/>
        <end position="165"/>
    </location>
</feature>
<feature type="transmembrane region" description="Helical" evidence="4">
    <location>
        <begin position="117"/>
        <end position="137"/>
    </location>
</feature>
<comment type="similarity">
    <text evidence="2">Belongs to the major facilitator superfamily. Monocarboxylate porter (TC 2.A.1.13) family.</text>
</comment>
<feature type="domain" description="Major facilitator superfamily (MFS) profile" evidence="5">
    <location>
        <begin position="48"/>
        <end position="434"/>
    </location>
</feature>
<dbReference type="InterPro" id="IPR036259">
    <property type="entry name" value="MFS_trans_sf"/>
</dbReference>
<dbReference type="PANTHER" id="PTHR11360:SF234">
    <property type="entry name" value="MFS-TYPE TRANSPORTER DBAD-RELATED"/>
    <property type="match status" value="1"/>
</dbReference>
<dbReference type="Proteomes" id="UP000639643">
    <property type="component" value="Unassembled WGS sequence"/>
</dbReference>
<keyword evidence="7" id="KW-1185">Reference proteome</keyword>
<sequence>MFFNRKESSQPELSPGGDLITREKNNTTTITTTGVDAPADLPDGGLQAWLQVAAGFLLFFNSWGISSSHGVFQAYYETHLPDASVDAIAWIGSIQSFLLLLVGVLVGPLCDAGHIRALATAGISLIFLGFFTASFATRYWHVLLAQAFCVGLGAGCVFIPAVALVPQYFSRRRALATGIVTTGSSVGGVAYPVVFQSVLGRAGFPWAARALAFVSLGTNAFALAVLRPRRRPGKQTAGRRWCVKLDLSAYRDRSFVLYSAAMFFNCWSYMAPIYYLQQYALSFKEPGQDPGTAQYLVAILNAGSVVGRIFPAWLAGRFGPVNVLLGVSVCVSVVTLCWIAVRDGGAGSIAFAAMYGFASGGLTSLPATVVATLVPDLGVHGTWLGMVSMTNAFASLSGPPIAGALLEATGGFLGAQLLSGLGMVVMTLFVAALRVSRVGRTQGWIA</sequence>
<dbReference type="SUPFAM" id="SSF103473">
    <property type="entry name" value="MFS general substrate transporter"/>
    <property type="match status" value="1"/>
</dbReference>
<comment type="subcellular location">
    <subcellularLocation>
        <location evidence="1">Membrane</location>
        <topology evidence="1">Multi-pass membrane protein</topology>
    </subcellularLocation>
</comment>
<dbReference type="InterPro" id="IPR011701">
    <property type="entry name" value="MFS"/>
</dbReference>
<dbReference type="OrthoDB" id="6509908at2759"/>
<feature type="transmembrane region" description="Helical" evidence="4">
    <location>
        <begin position="295"/>
        <end position="314"/>
    </location>
</feature>
<evidence type="ECO:0000256" key="3">
    <source>
        <dbReference type="SAM" id="MobiDB-lite"/>
    </source>
</evidence>
<feature type="transmembrane region" description="Helical" evidence="4">
    <location>
        <begin position="174"/>
        <end position="194"/>
    </location>
</feature>
<accession>A0A8H6JAB4</accession>
<dbReference type="PANTHER" id="PTHR11360">
    <property type="entry name" value="MONOCARBOXYLATE TRANSPORTER"/>
    <property type="match status" value="1"/>
</dbReference>
<dbReference type="Gene3D" id="1.20.1250.20">
    <property type="entry name" value="MFS general substrate transporter like domains"/>
    <property type="match status" value="2"/>
</dbReference>